<gene>
    <name evidence="2" type="ORF">B5G41_00290</name>
</gene>
<dbReference type="Proteomes" id="UP000195772">
    <property type="component" value="Unassembled WGS sequence"/>
</dbReference>
<feature type="signal peptide" evidence="1">
    <location>
        <begin position="1"/>
        <end position="18"/>
    </location>
</feature>
<dbReference type="EMBL" id="NFHB01000001">
    <property type="protein sequence ID" value="OUN04785.1"/>
    <property type="molecule type" value="Genomic_DNA"/>
</dbReference>
<reference evidence="3" key="1">
    <citation type="submission" date="2017-04" db="EMBL/GenBank/DDBJ databases">
        <title>Function of individual gut microbiota members based on whole genome sequencing of pure cultures obtained from chicken caecum.</title>
        <authorList>
            <person name="Medvecky M."/>
            <person name="Cejkova D."/>
            <person name="Polansky O."/>
            <person name="Karasova D."/>
            <person name="Kubasova T."/>
            <person name="Cizek A."/>
            <person name="Rychlik I."/>
        </authorList>
    </citation>
    <scope>NUCLEOTIDE SEQUENCE [LARGE SCALE GENOMIC DNA]</scope>
    <source>
        <strain evidence="3">An90</strain>
    </source>
</reference>
<dbReference type="OrthoDB" id="1004345at2"/>
<evidence type="ECO:0000313" key="2">
    <source>
        <dbReference type="EMBL" id="OUN04785.1"/>
    </source>
</evidence>
<dbReference type="Pfam" id="PF14717">
    <property type="entry name" value="DUF4465"/>
    <property type="match status" value="1"/>
</dbReference>
<accession>A0A1Y3R0D5</accession>
<comment type="caution">
    <text evidence="2">The sequence shown here is derived from an EMBL/GenBank/DDBJ whole genome shotgun (WGS) entry which is preliminary data.</text>
</comment>
<dbReference type="RefSeq" id="WP_087400917.1">
    <property type="nucleotide sequence ID" value="NZ_NFHB01000001.1"/>
</dbReference>
<dbReference type="AlphaFoldDB" id="A0A1Y3R0D5"/>
<evidence type="ECO:0008006" key="4">
    <source>
        <dbReference type="Google" id="ProtNLM"/>
    </source>
</evidence>
<sequence length="259" mass="28154">MKKLLLLAFAAFAFVACSDDEYNYFELPASYTVDFEDARLGDDGYIWGKSQAVTLDEDAKEAQFFGAGSKYFFAPIYTEGAAAFRSLYTDYLGLYGAAYDTWNGFVISNHTDMDTAGFANDKSVYAQGGANGSAQFAVLYYGKWTGGEYGIPAIHFVGGVNPQRVAVANTTYLYLYFKNETNPAEPVDVKGVITGYNNGIETGRVEVTLVDGAAGTVKTGWETIDLIALGTVTSMTFVVATDDSMCPMYMAIDNLVYNI</sequence>
<protein>
    <recommendedName>
        <fullName evidence="4">DUF4465 domain-containing protein</fullName>
    </recommendedName>
</protein>
<evidence type="ECO:0000256" key="1">
    <source>
        <dbReference type="SAM" id="SignalP"/>
    </source>
</evidence>
<keyword evidence="1" id="KW-0732">Signal</keyword>
<name>A0A1Y3R0D5_9BACT</name>
<dbReference type="Gene3D" id="2.60.120.1350">
    <property type="entry name" value="Protein of unknown function DUF4465"/>
    <property type="match status" value="1"/>
</dbReference>
<organism evidence="2 3">
    <name type="scientific">Alistipes onderdonkii</name>
    <dbReference type="NCBI Taxonomy" id="328813"/>
    <lineage>
        <taxon>Bacteria</taxon>
        <taxon>Pseudomonadati</taxon>
        <taxon>Bacteroidota</taxon>
        <taxon>Bacteroidia</taxon>
        <taxon>Bacteroidales</taxon>
        <taxon>Rikenellaceae</taxon>
        <taxon>Alistipes</taxon>
    </lineage>
</organism>
<proteinExistence type="predicted"/>
<feature type="chain" id="PRO_5013322735" description="DUF4465 domain-containing protein" evidence="1">
    <location>
        <begin position="19"/>
        <end position="259"/>
    </location>
</feature>
<dbReference type="PROSITE" id="PS51257">
    <property type="entry name" value="PROKAR_LIPOPROTEIN"/>
    <property type="match status" value="1"/>
</dbReference>
<evidence type="ECO:0000313" key="3">
    <source>
        <dbReference type="Proteomes" id="UP000195772"/>
    </source>
</evidence>
<dbReference type="InterPro" id="IPR027828">
    <property type="entry name" value="DUF4465"/>
</dbReference>